<keyword evidence="3" id="KW-1185">Reference proteome</keyword>
<sequence length="83" mass="9091">MHFFSVLTLASTAATLAAAVPSPVSNDIEKRQSQFCTIIGFTNPFCCIPQLDVINIVYVASGCKFLVEQVSLRFKTSIVPAWH</sequence>
<feature type="signal peptide" evidence="1">
    <location>
        <begin position="1"/>
        <end position="19"/>
    </location>
</feature>
<accession>A0A9X0AB98</accession>
<organism evidence="2 3">
    <name type="scientific">Sclerotinia nivalis</name>
    <dbReference type="NCBI Taxonomy" id="352851"/>
    <lineage>
        <taxon>Eukaryota</taxon>
        <taxon>Fungi</taxon>
        <taxon>Dikarya</taxon>
        <taxon>Ascomycota</taxon>
        <taxon>Pezizomycotina</taxon>
        <taxon>Leotiomycetes</taxon>
        <taxon>Helotiales</taxon>
        <taxon>Sclerotiniaceae</taxon>
        <taxon>Sclerotinia</taxon>
    </lineage>
</organism>
<evidence type="ECO:0008006" key="4">
    <source>
        <dbReference type="Google" id="ProtNLM"/>
    </source>
</evidence>
<comment type="caution">
    <text evidence="2">The sequence shown here is derived from an EMBL/GenBank/DDBJ whole genome shotgun (WGS) entry which is preliminary data.</text>
</comment>
<gene>
    <name evidence="2" type="ORF">OCU04_011173</name>
</gene>
<evidence type="ECO:0000313" key="2">
    <source>
        <dbReference type="EMBL" id="KAJ8059515.1"/>
    </source>
</evidence>
<keyword evidence="1" id="KW-0732">Signal</keyword>
<dbReference type="OrthoDB" id="3494808at2759"/>
<name>A0A9X0AB98_9HELO</name>
<evidence type="ECO:0000313" key="3">
    <source>
        <dbReference type="Proteomes" id="UP001152300"/>
    </source>
</evidence>
<protein>
    <recommendedName>
        <fullName evidence="4">Hydrophobin</fullName>
    </recommendedName>
</protein>
<dbReference type="AlphaFoldDB" id="A0A9X0AB98"/>
<reference evidence="2" key="1">
    <citation type="submission" date="2022-11" db="EMBL/GenBank/DDBJ databases">
        <title>Genome Resource of Sclerotinia nivalis Strain SnTB1, a Plant Pathogen Isolated from American Ginseng.</title>
        <authorList>
            <person name="Fan S."/>
        </authorList>
    </citation>
    <scope>NUCLEOTIDE SEQUENCE</scope>
    <source>
        <strain evidence="2">SnTB1</strain>
    </source>
</reference>
<dbReference type="Proteomes" id="UP001152300">
    <property type="component" value="Unassembled WGS sequence"/>
</dbReference>
<evidence type="ECO:0000256" key="1">
    <source>
        <dbReference type="SAM" id="SignalP"/>
    </source>
</evidence>
<dbReference type="EMBL" id="JAPEIS010000014">
    <property type="protein sequence ID" value="KAJ8059515.1"/>
    <property type="molecule type" value="Genomic_DNA"/>
</dbReference>
<proteinExistence type="predicted"/>
<feature type="chain" id="PRO_5040773156" description="Hydrophobin" evidence="1">
    <location>
        <begin position="20"/>
        <end position="83"/>
    </location>
</feature>